<keyword evidence="3" id="KW-1185">Reference proteome</keyword>
<sequence length="772" mass="89455">MSYVQSHYNQLNYTFSLEDGAITRKDLQQPQNSMPQADVKQIKDCISAPSPSDQVSKLIDQYLKPFNVIYDNIAAFQQSIDYTQAPVFAQALFDYLKANSNLTLTKNMNQIFTFTADSVENAFQNELVRKQSQAFYVGSGPFSIIGFNNNQFIRFDPVKEEGQILVFKQKDESLLSYVLKYEMNLQEQSDKYYEFYQKVQEFAKTNSQYQYGGKLMGQLSAEYPVIYIYKKLTELLSKLMQIKQVAEIQQYIKMKQNQLEQLLIEPQQNIWTVIFKMHQYAVNFNDYEGTSQLSSTQKLGDLLTLIEEKYIAKTPEPIFNTQTQIHDKIFNILLQKHIEQLFTAKISNFSNPIIKQGENVVTHTYNMKINNEKTKFIKIFINSQHSQTKQIEPTFFENIDQFNDEVEDISQKYELQFDQSEYKFSTDDKQNKQSDETKLQFETIMDYIDYQTNLTPIVMIQCSVYDATSPFTEGSCFGSYFGKLDCYCLYADSLKVVIMFVNQLLLNEPFFHQQINFSPSIYVKSTNSTLNKLEISEILNFNSSEQFQSQNSLTEGTYQDVQFICSSNLLPPQDLIVLDAPKNMDPEQIQLQFNNLSPFAKYIGFVLSSSDDIQQLEQILPLQYKITVKQNKNSSVVLVKNSNKYVLDSQQDVQNFNSFVTQFSEQQQTEEDYDGQDMSVTITKSGMTPKYTNYQIQKKNTTEIHIKVKAILNIVQDYLKQNNRSMVLGRSEIGVSENQALALSYLYQLAMAKEAHNDYIIAQMKLLLLSMV</sequence>
<name>A0AA86V3E9_9EUKA</name>
<evidence type="ECO:0000313" key="3">
    <source>
        <dbReference type="Proteomes" id="UP001642409"/>
    </source>
</evidence>
<dbReference type="EMBL" id="CAXDID020000453">
    <property type="protein sequence ID" value="CAL6093106.1"/>
    <property type="molecule type" value="Genomic_DNA"/>
</dbReference>
<organism evidence="1">
    <name type="scientific">Hexamita inflata</name>
    <dbReference type="NCBI Taxonomy" id="28002"/>
    <lineage>
        <taxon>Eukaryota</taxon>
        <taxon>Metamonada</taxon>
        <taxon>Diplomonadida</taxon>
        <taxon>Hexamitidae</taxon>
        <taxon>Hexamitinae</taxon>
        <taxon>Hexamita</taxon>
    </lineage>
</organism>
<dbReference type="AlphaFoldDB" id="A0AA86V3E9"/>
<evidence type="ECO:0000313" key="1">
    <source>
        <dbReference type="EMBL" id="CAI9974727.1"/>
    </source>
</evidence>
<comment type="caution">
    <text evidence="1">The sequence shown here is derived from an EMBL/GenBank/DDBJ whole genome shotgun (WGS) entry which is preliminary data.</text>
</comment>
<protein>
    <submittedName>
        <fullName evidence="2">Hypothetical_protein</fullName>
    </submittedName>
</protein>
<evidence type="ECO:0000313" key="2">
    <source>
        <dbReference type="EMBL" id="CAL6093106.1"/>
    </source>
</evidence>
<reference evidence="2 3" key="2">
    <citation type="submission" date="2024-07" db="EMBL/GenBank/DDBJ databases">
        <authorList>
            <person name="Akdeniz Z."/>
        </authorList>
    </citation>
    <scope>NUCLEOTIDE SEQUENCE [LARGE SCALE GENOMIC DNA]</scope>
</reference>
<reference evidence="1" key="1">
    <citation type="submission" date="2023-06" db="EMBL/GenBank/DDBJ databases">
        <authorList>
            <person name="Kurt Z."/>
        </authorList>
    </citation>
    <scope>NUCLEOTIDE SEQUENCE</scope>
</reference>
<dbReference type="Proteomes" id="UP001642409">
    <property type="component" value="Unassembled WGS sequence"/>
</dbReference>
<proteinExistence type="predicted"/>
<dbReference type="EMBL" id="CATOUU010001154">
    <property type="protein sequence ID" value="CAI9974727.1"/>
    <property type="molecule type" value="Genomic_DNA"/>
</dbReference>
<gene>
    <name evidence="1" type="ORF">HINF_LOCUS62372</name>
    <name evidence="2" type="ORF">HINF_LOCUS66728</name>
</gene>
<accession>A0AA86V3E9</accession>